<dbReference type="InterPro" id="IPR002347">
    <property type="entry name" value="SDR_fam"/>
</dbReference>
<reference evidence="3" key="1">
    <citation type="submission" date="2014-06" db="EMBL/GenBank/DDBJ databases">
        <title>Key roles for freshwater Actinobacteria revealed by deep metagenomic sequencing.</title>
        <authorList>
            <person name="Ghai R."/>
            <person name="Mizuno C.M."/>
            <person name="Picazo A."/>
            <person name="Camacho A."/>
            <person name="Rodriguez-Valera F."/>
        </authorList>
    </citation>
    <scope>NUCLEOTIDE SEQUENCE</scope>
</reference>
<organism evidence="3">
    <name type="scientific">freshwater metagenome</name>
    <dbReference type="NCBI Taxonomy" id="449393"/>
    <lineage>
        <taxon>unclassified sequences</taxon>
        <taxon>metagenomes</taxon>
        <taxon>ecological metagenomes</taxon>
    </lineage>
</organism>
<dbReference type="Pfam" id="PF13561">
    <property type="entry name" value="adh_short_C2"/>
    <property type="match status" value="1"/>
</dbReference>
<dbReference type="FunFam" id="3.40.50.720:FF:000084">
    <property type="entry name" value="Short-chain dehydrogenase reductase"/>
    <property type="match status" value="1"/>
</dbReference>
<dbReference type="AlphaFoldDB" id="A0A094QA68"/>
<protein>
    <recommendedName>
        <fullName evidence="4">Short-chain dehydrogenase/reductase SDR</fullName>
    </recommendedName>
</protein>
<dbReference type="Gene3D" id="3.40.50.720">
    <property type="entry name" value="NAD(P)-binding Rossmann-like Domain"/>
    <property type="match status" value="1"/>
</dbReference>
<dbReference type="GO" id="GO:0016491">
    <property type="term" value="F:oxidoreductase activity"/>
    <property type="evidence" value="ECO:0007669"/>
    <property type="project" value="UniProtKB-KW"/>
</dbReference>
<evidence type="ECO:0000256" key="2">
    <source>
        <dbReference type="ARBA" id="ARBA00023002"/>
    </source>
</evidence>
<evidence type="ECO:0000256" key="1">
    <source>
        <dbReference type="ARBA" id="ARBA00006484"/>
    </source>
</evidence>
<dbReference type="EMBL" id="JNSL01000013">
    <property type="protein sequence ID" value="KGA21125.1"/>
    <property type="molecule type" value="Genomic_DNA"/>
</dbReference>
<accession>A0A094QA68</accession>
<evidence type="ECO:0000313" key="3">
    <source>
        <dbReference type="EMBL" id="KGA21125.1"/>
    </source>
</evidence>
<evidence type="ECO:0008006" key="4">
    <source>
        <dbReference type="Google" id="ProtNLM"/>
    </source>
</evidence>
<comment type="caution">
    <text evidence="3">The sequence shown here is derived from an EMBL/GenBank/DDBJ whole genome shotgun (WGS) entry which is preliminary data.</text>
</comment>
<dbReference type="PRINTS" id="PR00080">
    <property type="entry name" value="SDRFAMILY"/>
</dbReference>
<dbReference type="PANTHER" id="PTHR24321:SF8">
    <property type="entry name" value="ESTRADIOL 17-BETA-DEHYDROGENASE 8-RELATED"/>
    <property type="match status" value="1"/>
</dbReference>
<dbReference type="InterPro" id="IPR036291">
    <property type="entry name" value="NAD(P)-bd_dom_sf"/>
</dbReference>
<name>A0A094QA68_9ZZZZ</name>
<dbReference type="PRINTS" id="PR00081">
    <property type="entry name" value="GDHRDH"/>
</dbReference>
<sequence length="249" mass="26318">MMLPNMSGKIAVVTGGSSGIGAAIVNRFLEKGATVISLDLVKPSNQNQQAIHFDCDLTHEESVSLAFTDIKKNYGSVDIICANAGIVPAWSRITDTEFSDWKKVIDVNVNSLFLTISKGAKLLKSGTGTVVITGSLNSWKGDANIASYVASKHAALGLLKSAALDLGREGIRVNGVAPGPIATQALISRVKSRIKKDDKDVESFIQKFAEATALKRIATIDEVVNTIDFLANEQSSGITGQLIAVDCGV</sequence>
<dbReference type="SUPFAM" id="SSF51735">
    <property type="entry name" value="NAD(P)-binding Rossmann-fold domains"/>
    <property type="match status" value="1"/>
</dbReference>
<dbReference type="CDD" id="cd05233">
    <property type="entry name" value="SDR_c"/>
    <property type="match status" value="1"/>
</dbReference>
<dbReference type="PANTHER" id="PTHR24321">
    <property type="entry name" value="DEHYDROGENASES, SHORT CHAIN"/>
    <property type="match status" value="1"/>
</dbReference>
<dbReference type="PROSITE" id="PS00061">
    <property type="entry name" value="ADH_SHORT"/>
    <property type="match status" value="1"/>
</dbReference>
<dbReference type="InterPro" id="IPR020904">
    <property type="entry name" value="Sc_DH/Rdtase_CS"/>
</dbReference>
<proteinExistence type="inferred from homology"/>
<comment type="similarity">
    <text evidence="1">Belongs to the short-chain dehydrogenases/reductases (SDR) family.</text>
</comment>
<gene>
    <name evidence="3" type="ORF">GM51_3565</name>
</gene>
<keyword evidence="2" id="KW-0560">Oxidoreductase</keyword>